<gene>
    <name evidence="2" type="ORF">QO014_004744</name>
</gene>
<evidence type="ECO:0000313" key="2">
    <source>
        <dbReference type="EMBL" id="MDQ0440329.1"/>
    </source>
</evidence>
<feature type="domain" description="N-acetyltransferase" evidence="1">
    <location>
        <begin position="12"/>
        <end position="149"/>
    </location>
</feature>
<dbReference type="SUPFAM" id="SSF55729">
    <property type="entry name" value="Acyl-CoA N-acyltransferases (Nat)"/>
    <property type="match status" value="1"/>
</dbReference>
<organism evidence="2 3">
    <name type="scientific">Kaistia dalseonensis</name>
    <dbReference type="NCBI Taxonomy" id="410840"/>
    <lineage>
        <taxon>Bacteria</taxon>
        <taxon>Pseudomonadati</taxon>
        <taxon>Pseudomonadota</taxon>
        <taxon>Alphaproteobacteria</taxon>
        <taxon>Hyphomicrobiales</taxon>
        <taxon>Kaistiaceae</taxon>
        <taxon>Kaistia</taxon>
    </lineage>
</organism>
<comment type="caution">
    <text evidence="2">The sequence shown here is derived from an EMBL/GenBank/DDBJ whole genome shotgun (WGS) entry which is preliminary data.</text>
</comment>
<protein>
    <submittedName>
        <fullName evidence="2">GNAT superfamily N-acetyltransferase</fullName>
    </submittedName>
</protein>
<keyword evidence="3" id="KW-1185">Reference proteome</keyword>
<name>A0ABU0HDC7_9HYPH</name>
<evidence type="ECO:0000313" key="3">
    <source>
        <dbReference type="Proteomes" id="UP001241603"/>
    </source>
</evidence>
<sequence>MKPFLRSTMKPLVIVPQKPDKADHEAILDALVRYNDATSGPSGYEDVAVLLRDPDSGETIGGLWGTLSYDWLFIALLFVPQQLRGQGLGTSLMREAEQIARQRNCAGIWLDTFGFQAPDFYRGLGYELFGELPDHPRGTNRFLLRKIIVPTTESAKPA</sequence>
<dbReference type="Pfam" id="PF00583">
    <property type="entry name" value="Acetyltransf_1"/>
    <property type="match status" value="1"/>
</dbReference>
<accession>A0ABU0HDC7</accession>
<dbReference type="InterPro" id="IPR016181">
    <property type="entry name" value="Acyl_CoA_acyltransferase"/>
</dbReference>
<dbReference type="InterPro" id="IPR000182">
    <property type="entry name" value="GNAT_dom"/>
</dbReference>
<dbReference type="CDD" id="cd04301">
    <property type="entry name" value="NAT_SF"/>
    <property type="match status" value="1"/>
</dbReference>
<dbReference type="Proteomes" id="UP001241603">
    <property type="component" value="Unassembled WGS sequence"/>
</dbReference>
<dbReference type="RefSeq" id="WP_266351213.1">
    <property type="nucleotide sequence ID" value="NZ_JAPKNG010000008.1"/>
</dbReference>
<evidence type="ECO:0000259" key="1">
    <source>
        <dbReference type="PROSITE" id="PS51186"/>
    </source>
</evidence>
<dbReference type="EMBL" id="JAUSVO010000008">
    <property type="protein sequence ID" value="MDQ0440329.1"/>
    <property type="molecule type" value="Genomic_DNA"/>
</dbReference>
<dbReference type="PROSITE" id="PS51186">
    <property type="entry name" value="GNAT"/>
    <property type="match status" value="1"/>
</dbReference>
<reference evidence="2 3" key="1">
    <citation type="submission" date="2023-07" db="EMBL/GenBank/DDBJ databases">
        <title>Genomic Encyclopedia of Type Strains, Phase IV (KMG-IV): sequencing the most valuable type-strain genomes for metagenomic binning, comparative biology and taxonomic classification.</title>
        <authorList>
            <person name="Goeker M."/>
        </authorList>
    </citation>
    <scope>NUCLEOTIDE SEQUENCE [LARGE SCALE GENOMIC DNA]</scope>
    <source>
        <strain evidence="2 3">B6-8</strain>
    </source>
</reference>
<proteinExistence type="predicted"/>
<dbReference type="Gene3D" id="3.40.630.30">
    <property type="match status" value="1"/>
</dbReference>